<evidence type="ECO:0000313" key="2">
    <source>
        <dbReference type="EMBL" id="MBC8432664.1"/>
    </source>
</evidence>
<dbReference type="EMBL" id="JACNIG010000241">
    <property type="protein sequence ID" value="MBC8432664.1"/>
    <property type="molecule type" value="Genomic_DNA"/>
</dbReference>
<dbReference type="Proteomes" id="UP000605201">
    <property type="component" value="Unassembled WGS sequence"/>
</dbReference>
<comment type="caution">
    <text evidence="2">The sequence shown here is derived from an EMBL/GenBank/DDBJ whole genome shotgun (WGS) entry which is preliminary data.</text>
</comment>
<proteinExistence type="predicted"/>
<protein>
    <submittedName>
        <fullName evidence="2">Uncharacterized protein</fullName>
    </submittedName>
</protein>
<evidence type="ECO:0000256" key="1">
    <source>
        <dbReference type="SAM" id="MobiDB-lite"/>
    </source>
</evidence>
<name>A0A8J6TKZ1_9BACT</name>
<dbReference type="AlphaFoldDB" id="A0A8J6TKZ1"/>
<accession>A0A8J6TKZ1</accession>
<feature type="region of interest" description="Disordered" evidence="1">
    <location>
        <begin position="66"/>
        <end position="85"/>
    </location>
</feature>
<gene>
    <name evidence="2" type="ORF">H8D96_12195</name>
</gene>
<sequence length="85" mass="9853">MFRTQKYTHLNHAIVKITRKTVSFYSNIRYVLVAAINQFKCVYKYTSIIIYVRDLIVLNVNVANRTKSSSDEPDSNCIRTSVMST</sequence>
<reference evidence="2 3" key="1">
    <citation type="submission" date="2020-08" db="EMBL/GenBank/DDBJ databases">
        <title>Bridging the membrane lipid divide: bacteria of the FCB group superphylum have the potential to synthesize archaeal ether lipids.</title>
        <authorList>
            <person name="Villanueva L."/>
            <person name="Von Meijenfeldt F.A.B."/>
            <person name="Westbye A.B."/>
            <person name="Yadav S."/>
            <person name="Hopmans E.C."/>
            <person name="Dutilh B.E."/>
            <person name="Sinninghe Damste J.S."/>
        </authorList>
    </citation>
    <scope>NUCLEOTIDE SEQUENCE [LARGE SCALE GENOMIC DNA]</scope>
    <source>
        <strain evidence="2">NIOZ-UU17</strain>
    </source>
</reference>
<organism evidence="2 3">
    <name type="scientific">Candidatus Desulfatibia vada</name>
    <dbReference type="NCBI Taxonomy" id="2841696"/>
    <lineage>
        <taxon>Bacteria</taxon>
        <taxon>Pseudomonadati</taxon>
        <taxon>Thermodesulfobacteriota</taxon>
        <taxon>Desulfobacteria</taxon>
        <taxon>Desulfobacterales</taxon>
        <taxon>Desulfobacterales incertae sedis</taxon>
        <taxon>Candidatus Desulfatibia</taxon>
    </lineage>
</organism>
<evidence type="ECO:0000313" key="3">
    <source>
        <dbReference type="Proteomes" id="UP000605201"/>
    </source>
</evidence>